<keyword evidence="2" id="KW-0540">Nuclease</keyword>
<dbReference type="PANTHER" id="PTHR35400">
    <property type="entry name" value="SLR1083 PROTEIN"/>
    <property type="match status" value="1"/>
</dbReference>
<keyword evidence="3" id="KW-1185">Reference proteome</keyword>
<dbReference type="Pfam" id="PF05685">
    <property type="entry name" value="Uma2"/>
    <property type="match status" value="1"/>
</dbReference>
<dbReference type="GO" id="GO:0004519">
    <property type="term" value="F:endonuclease activity"/>
    <property type="evidence" value="ECO:0007669"/>
    <property type="project" value="UniProtKB-KW"/>
</dbReference>
<gene>
    <name evidence="2" type="ORF">HKK74_06685</name>
</gene>
<dbReference type="InterPro" id="IPR011335">
    <property type="entry name" value="Restrct_endonuc-II-like"/>
</dbReference>
<organism evidence="2 3">
    <name type="scientific">Actinomadura alba</name>
    <dbReference type="NCBI Taxonomy" id="406431"/>
    <lineage>
        <taxon>Bacteria</taxon>
        <taxon>Bacillati</taxon>
        <taxon>Actinomycetota</taxon>
        <taxon>Actinomycetes</taxon>
        <taxon>Streptosporangiales</taxon>
        <taxon>Thermomonosporaceae</taxon>
        <taxon>Actinomadura</taxon>
    </lineage>
</organism>
<name>A0ABR7LL09_9ACTN</name>
<accession>A0ABR7LL09</accession>
<dbReference type="SUPFAM" id="SSF52980">
    <property type="entry name" value="Restriction endonuclease-like"/>
    <property type="match status" value="1"/>
</dbReference>
<keyword evidence="2" id="KW-0255">Endonuclease</keyword>
<evidence type="ECO:0000313" key="3">
    <source>
        <dbReference type="Proteomes" id="UP000805614"/>
    </source>
</evidence>
<protein>
    <submittedName>
        <fullName evidence="2">Uma2 family endonuclease</fullName>
    </submittedName>
</protein>
<feature type="domain" description="Putative restriction endonuclease" evidence="1">
    <location>
        <begin position="19"/>
        <end position="178"/>
    </location>
</feature>
<proteinExistence type="predicted"/>
<dbReference type="EMBL" id="JABVEC010000003">
    <property type="protein sequence ID" value="MBC6465175.1"/>
    <property type="molecule type" value="Genomic_DNA"/>
</dbReference>
<comment type="caution">
    <text evidence="2">The sequence shown here is derived from an EMBL/GenBank/DDBJ whole genome shotgun (WGS) entry which is preliminary data.</text>
</comment>
<dbReference type="Proteomes" id="UP000805614">
    <property type="component" value="Unassembled WGS sequence"/>
</dbReference>
<dbReference type="RefSeq" id="WP_187242178.1">
    <property type="nucleotide sequence ID" value="NZ_BAAAOK010000017.1"/>
</dbReference>
<keyword evidence="2" id="KW-0378">Hydrolase</keyword>
<dbReference type="CDD" id="cd06260">
    <property type="entry name" value="DUF820-like"/>
    <property type="match status" value="1"/>
</dbReference>
<sequence>MADPASHRPTLREIHESMEVPGHRVELIGGRIIVSPVPQIRHGEIVFWLGDQLQNVCAAKGWSRLPQTTLDMLATDERIVPDVLVYPREESIAEAWLVPAARALLVVEIVSPSSRRTDYEDKCVSCAKNGIPMYLIIDPYDATLTLCTEPSEKGYRLVHSVDVGDKLDLPEPFGITLDTGTLPIKAAES</sequence>
<dbReference type="Gene3D" id="3.90.1570.10">
    <property type="entry name" value="tt1808, chain A"/>
    <property type="match status" value="1"/>
</dbReference>
<reference evidence="2 3" key="1">
    <citation type="submission" date="2020-06" db="EMBL/GenBank/DDBJ databases">
        <title>Actinomadura xiongansis sp. nov., isolated from soil of Baiyangdian.</title>
        <authorList>
            <person name="Zhang X."/>
        </authorList>
    </citation>
    <scope>NUCLEOTIDE SEQUENCE [LARGE SCALE GENOMIC DNA]</scope>
    <source>
        <strain evidence="2 3">HBUM206468</strain>
    </source>
</reference>
<dbReference type="InterPro" id="IPR008538">
    <property type="entry name" value="Uma2"/>
</dbReference>
<evidence type="ECO:0000259" key="1">
    <source>
        <dbReference type="Pfam" id="PF05685"/>
    </source>
</evidence>
<dbReference type="PANTHER" id="PTHR35400:SF3">
    <property type="entry name" value="SLL1072 PROTEIN"/>
    <property type="match status" value="1"/>
</dbReference>
<evidence type="ECO:0000313" key="2">
    <source>
        <dbReference type="EMBL" id="MBC6465175.1"/>
    </source>
</evidence>
<dbReference type="InterPro" id="IPR012296">
    <property type="entry name" value="Nuclease_put_TT1808"/>
</dbReference>